<organism evidence="2 3">
    <name type="scientific">Euplotes crassus</name>
    <dbReference type="NCBI Taxonomy" id="5936"/>
    <lineage>
        <taxon>Eukaryota</taxon>
        <taxon>Sar</taxon>
        <taxon>Alveolata</taxon>
        <taxon>Ciliophora</taxon>
        <taxon>Intramacronucleata</taxon>
        <taxon>Spirotrichea</taxon>
        <taxon>Hypotrichia</taxon>
        <taxon>Euplotida</taxon>
        <taxon>Euplotidae</taxon>
        <taxon>Moneuplotes</taxon>
    </lineage>
</organism>
<dbReference type="Proteomes" id="UP001295684">
    <property type="component" value="Unassembled WGS sequence"/>
</dbReference>
<evidence type="ECO:0000256" key="1">
    <source>
        <dbReference type="SAM" id="Coils"/>
    </source>
</evidence>
<evidence type="ECO:0000313" key="3">
    <source>
        <dbReference type="Proteomes" id="UP001295684"/>
    </source>
</evidence>
<evidence type="ECO:0000313" key="2">
    <source>
        <dbReference type="EMBL" id="CAI2367137.1"/>
    </source>
</evidence>
<feature type="coiled-coil region" evidence="1">
    <location>
        <begin position="87"/>
        <end position="114"/>
    </location>
</feature>
<name>A0AAD1XDL7_EUPCR</name>
<reference evidence="2" key="1">
    <citation type="submission" date="2023-07" db="EMBL/GenBank/DDBJ databases">
        <authorList>
            <consortium name="AG Swart"/>
            <person name="Singh M."/>
            <person name="Singh A."/>
            <person name="Seah K."/>
            <person name="Emmerich C."/>
        </authorList>
    </citation>
    <scope>NUCLEOTIDE SEQUENCE</scope>
    <source>
        <strain evidence="2">DP1</strain>
    </source>
</reference>
<dbReference type="EMBL" id="CAMPGE010008232">
    <property type="protein sequence ID" value="CAI2367137.1"/>
    <property type="molecule type" value="Genomic_DNA"/>
</dbReference>
<gene>
    <name evidence="2" type="ORF">ECRASSUSDP1_LOCUS8414</name>
</gene>
<protein>
    <submittedName>
        <fullName evidence="2">Uncharacterized protein</fullName>
    </submittedName>
</protein>
<sequence length="443" mass="50547">MEAYPCEECKQGPIQFMTYGEGLEPDQEEEISKPLYFCGKCREGRYKQCKIQELKFLGSVEILVARVKAAIDEGYEIAKKFSRRSLRASLEAHLNDFSNEVSSIEERIKKEEMNGNYEVIDRIAAQSLVDSTENSLIWKITDCLVSRQTFHVLLTSKIEERLGLSPNENIDESVEIKVPSGFNPQSSALSTEDQKSKPVCKTEISIKDLKALAGEMRGVMNKGATLIGKEVIDFDMALKWTKKLVNKISDEYIFPKSVKKINFFHLDESDNPELCISSIRHEIEGIGINVEPTEDCEETKLIGSPFIDSLIKHADDPDSKFGIEDYIVLHYLDLTSKDIQRLFNNFPLLRSQVSLVGCDIVCDEKIVLLDTEFKISKIDLSKTSITSSCGDKEGVHNLLSIYHSRLKECMFEIDRWECNISRDLFLLKLPQELKEKVWIEEDQ</sequence>
<proteinExistence type="predicted"/>
<accession>A0AAD1XDL7</accession>
<keyword evidence="3" id="KW-1185">Reference proteome</keyword>
<dbReference type="AlphaFoldDB" id="A0AAD1XDL7"/>
<comment type="caution">
    <text evidence="2">The sequence shown here is derived from an EMBL/GenBank/DDBJ whole genome shotgun (WGS) entry which is preliminary data.</text>
</comment>
<keyword evidence="1" id="KW-0175">Coiled coil</keyword>